<dbReference type="NCBIfam" id="TIGR04056">
    <property type="entry name" value="OMP_RagA_SusC"/>
    <property type="match status" value="1"/>
</dbReference>
<keyword evidence="4" id="KW-1185">Reference proteome</keyword>
<evidence type="ECO:0000313" key="4">
    <source>
        <dbReference type="Proteomes" id="UP000186953"/>
    </source>
</evidence>
<organism evidence="3 4">
    <name type="scientific">Maribacter ulvicola</name>
    <dbReference type="NCBI Taxonomy" id="228959"/>
    <lineage>
        <taxon>Bacteria</taxon>
        <taxon>Pseudomonadati</taxon>
        <taxon>Bacteroidota</taxon>
        <taxon>Flavobacteriia</taxon>
        <taxon>Flavobacteriales</taxon>
        <taxon>Flavobacteriaceae</taxon>
        <taxon>Maribacter</taxon>
    </lineage>
</organism>
<dbReference type="InterPro" id="IPR023997">
    <property type="entry name" value="TonB-dep_OMP_SusC/RagA_CS"/>
</dbReference>
<dbReference type="InterPro" id="IPR039426">
    <property type="entry name" value="TonB-dep_rcpt-like"/>
</dbReference>
<dbReference type="InterPro" id="IPR023996">
    <property type="entry name" value="TonB-dep_OMP_SusC/RagA"/>
</dbReference>
<protein>
    <submittedName>
        <fullName evidence="3">TonB-linked outer membrane protein, SusC/RagA family</fullName>
    </submittedName>
</protein>
<dbReference type="NCBIfam" id="TIGR04057">
    <property type="entry name" value="SusC_RagA_signa"/>
    <property type="match status" value="1"/>
</dbReference>
<keyword evidence="1" id="KW-0813">Transport</keyword>
<keyword evidence="1" id="KW-1134">Transmembrane beta strand</keyword>
<dbReference type="EMBL" id="FTMA01000010">
    <property type="protein sequence ID" value="SIR31691.1"/>
    <property type="molecule type" value="Genomic_DNA"/>
</dbReference>
<keyword evidence="1" id="KW-0812">Transmembrane</keyword>
<name>A0A1N6ZY22_9FLAO</name>
<keyword evidence="1" id="KW-0998">Cell outer membrane</keyword>
<evidence type="ECO:0000313" key="3">
    <source>
        <dbReference type="EMBL" id="SIR31691.1"/>
    </source>
</evidence>
<proteinExistence type="inferred from homology"/>
<dbReference type="Gene3D" id="2.60.40.1120">
    <property type="entry name" value="Carboxypeptidase-like, regulatory domain"/>
    <property type="match status" value="1"/>
</dbReference>
<feature type="domain" description="TonB-dependent receptor plug" evidence="2">
    <location>
        <begin position="148"/>
        <end position="256"/>
    </location>
</feature>
<dbReference type="SUPFAM" id="SSF49464">
    <property type="entry name" value="Carboxypeptidase regulatory domain-like"/>
    <property type="match status" value="1"/>
</dbReference>
<dbReference type="Pfam" id="PF13715">
    <property type="entry name" value="CarbopepD_reg_2"/>
    <property type="match status" value="1"/>
</dbReference>
<gene>
    <name evidence="3" type="ORF">SAMN05421797_11015</name>
</gene>
<dbReference type="Proteomes" id="UP000186953">
    <property type="component" value="Unassembled WGS sequence"/>
</dbReference>
<dbReference type="AlphaFoldDB" id="A0A1N6ZY22"/>
<reference evidence="4" key="1">
    <citation type="submission" date="2017-01" db="EMBL/GenBank/DDBJ databases">
        <authorList>
            <person name="Varghese N."/>
            <person name="Submissions S."/>
        </authorList>
    </citation>
    <scope>NUCLEOTIDE SEQUENCE [LARGE SCALE GENOMIC DNA]</scope>
    <source>
        <strain evidence="4">DSM 15366</strain>
    </source>
</reference>
<dbReference type="PROSITE" id="PS52016">
    <property type="entry name" value="TONB_DEPENDENT_REC_3"/>
    <property type="match status" value="1"/>
</dbReference>
<evidence type="ECO:0000259" key="2">
    <source>
        <dbReference type="Pfam" id="PF07715"/>
    </source>
</evidence>
<dbReference type="InterPro" id="IPR037066">
    <property type="entry name" value="Plug_dom_sf"/>
</dbReference>
<dbReference type="SUPFAM" id="SSF56935">
    <property type="entry name" value="Porins"/>
    <property type="match status" value="1"/>
</dbReference>
<dbReference type="GO" id="GO:0009279">
    <property type="term" value="C:cell outer membrane"/>
    <property type="evidence" value="ECO:0007669"/>
    <property type="project" value="UniProtKB-SubCell"/>
</dbReference>
<accession>A0A1N6ZY22</accession>
<dbReference type="STRING" id="228959.SAMN05421797_11015"/>
<comment type="similarity">
    <text evidence="1">Belongs to the TonB-dependent receptor family.</text>
</comment>
<comment type="subcellular location">
    <subcellularLocation>
        <location evidence="1">Cell outer membrane</location>
        <topology evidence="1">Multi-pass membrane protein</topology>
    </subcellularLocation>
</comment>
<dbReference type="Gene3D" id="2.170.130.10">
    <property type="entry name" value="TonB-dependent receptor, plug domain"/>
    <property type="match status" value="1"/>
</dbReference>
<dbReference type="InterPro" id="IPR012910">
    <property type="entry name" value="Plug_dom"/>
</dbReference>
<evidence type="ECO:0000256" key="1">
    <source>
        <dbReference type="PROSITE-ProRule" id="PRU01360"/>
    </source>
</evidence>
<dbReference type="FunFam" id="2.170.130.10:FF:000003">
    <property type="entry name" value="SusC/RagA family TonB-linked outer membrane protein"/>
    <property type="match status" value="1"/>
</dbReference>
<dbReference type="InterPro" id="IPR008969">
    <property type="entry name" value="CarboxyPept-like_regulatory"/>
</dbReference>
<keyword evidence="1" id="KW-0472">Membrane</keyword>
<sequence length="1070" mass="120197">MVCFIGYKVILREVIKVNQSKHLVTTIQLNSNSMEIKIMSMALFICAIFGLQAQEKSITGRVTDEFNEPIMGVNVLVKGGTNGTMTGFDGDYLISKVSETDSLQFSFVGMKTVTLAVNGKNVLNVILKEDAAELKEVVLTAFGVKQKKASVVSSIETIKPAELKIPSSNLSTALAGRVSGLISYQRSGEPGSDDANFFVRGVTSFSYASGPLILIDGVESTTRELNAMQPDDIDTFSIMKDAAATAVYGARGGNGVINVTTKTGMEGKLKINVRHEQSLSMSTQEIDLADPISYMKLHNEATLARDPFANRFYSLEKIEQTQNGANPYVYPATDWYDFLFKDKVINSRTNINLSGGSSKVTYYLAGTFNEDNGNLKENDQNNFNNNINVKSFVLRSNVGLKLTKTTDVTIRFNGHFRDYNGPLISGDDTYNMVLRADPVAFSPFFRPDHSLSPRNHLLFGNDPDEDYLNPYAEMVKGFKESTYTQMKTQVVVNQDFDFITEGLKAKFLLSTDRTSSFDAQRQYNPYYYYVTPGTYNSTEDSFFLTAKNPEQGTEFLDYLPSEKVVNASNYYEMVLNYNKNISNTHDVTGMLVATGRNYEEPGDDLTSSLPHKNLGYAGRFTYGYKDKYFAEFNFGLNGSERFAKKNRWGFFPSTGLGYVISNEDFWKKTALDKVFTSMKFKATYGLSGTDAIGNEYDRFFYLSNINLIDDSRGYSWGEFGSVYSPGVSTIRYPNDKITWETSKKLNLGLEANIFEKFNFIADYYTENRENILMTRASVPVSMGLLQTPTANVGKAKGYGFDLSLDYNESWTNGLWLSLRGNFTYAVSEFEYYEDVDRSETPWLNRTGYPTTQTWGYVAERLFIDQADVDNSPIQTFGSYGPGDIKYRDINLDGKISFDDQVAIGNPTRPEIVYGFGFSGGYKGFDISSFFQGLANESFFIQSSTIQPFVRNDGGKNALLKVIADDHWSESNPDPKAFWPRLTDRSLENNQKTSTWWMRDGAFLRWKSLEVGYSIPSKLSEKFGLRSARIYLSGNNLMTFSKFKLWDPEMAGNGFKYPIQKVYNAGILIGL</sequence>
<dbReference type="Pfam" id="PF07715">
    <property type="entry name" value="Plug"/>
    <property type="match status" value="1"/>
</dbReference>